<feature type="domain" description="SnoaL-like" evidence="1">
    <location>
        <begin position="37"/>
        <end position="133"/>
    </location>
</feature>
<dbReference type="Gene3D" id="3.10.450.50">
    <property type="match status" value="1"/>
</dbReference>
<dbReference type="InterPro" id="IPR037401">
    <property type="entry name" value="SnoaL-like"/>
</dbReference>
<gene>
    <name evidence="2" type="ORF">HF526_12925</name>
</gene>
<protein>
    <submittedName>
        <fullName evidence="2">SnoaL-like domain-containing protein</fullName>
    </submittedName>
</protein>
<sequence length="188" mass="20866">MTTATELHPAAKASWKLLADRVEQERDPRHRANLEVVARHVEEEVRGDMDALMATLVPEPQYRIWGASSSTGPKGHAEVVAHYQAMFDSGKSRLEYEVTRVVVDDDTVVTEGIFRHAYTGATLAGRVVAADEVDLERWYLVEYHALVVWPIGADGLIEGEEIYAGEPPRIVRALEPGECPHLGPVDRS</sequence>
<dbReference type="SUPFAM" id="SSF54427">
    <property type="entry name" value="NTF2-like"/>
    <property type="match status" value="1"/>
</dbReference>
<dbReference type="Pfam" id="PF12680">
    <property type="entry name" value="SnoaL_2"/>
    <property type="match status" value="1"/>
</dbReference>
<evidence type="ECO:0000313" key="2">
    <source>
        <dbReference type="EMBL" id="NMH98207.1"/>
    </source>
</evidence>
<dbReference type="RefSeq" id="WP_169381656.1">
    <property type="nucleotide sequence ID" value="NZ_JAAXLA010000020.1"/>
</dbReference>
<dbReference type="InterPro" id="IPR032710">
    <property type="entry name" value="NTF2-like_dom_sf"/>
</dbReference>
<dbReference type="EMBL" id="JAAXLA010000020">
    <property type="protein sequence ID" value="NMH98207.1"/>
    <property type="molecule type" value="Genomic_DNA"/>
</dbReference>
<reference evidence="2 3" key="1">
    <citation type="submission" date="2020-04" db="EMBL/GenBank/DDBJ databases">
        <authorList>
            <person name="Klaysubun C."/>
            <person name="Duangmal K."/>
            <person name="Lipun K."/>
        </authorList>
    </citation>
    <scope>NUCLEOTIDE SEQUENCE [LARGE SCALE GENOMIC DNA]</scope>
    <source>
        <strain evidence="2 3">K10HN5</strain>
    </source>
</reference>
<evidence type="ECO:0000259" key="1">
    <source>
        <dbReference type="Pfam" id="PF12680"/>
    </source>
</evidence>
<name>A0ABX1SBG8_9PSEU</name>
<keyword evidence="3" id="KW-1185">Reference proteome</keyword>
<organism evidence="2 3">
    <name type="scientific">Pseudonocardia acidicola</name>
    <dbReference type="NCBI Taxonomy" id="2724939"/>
    <lineage>
        <taxon>Bacteria</taxon>
        <taxon>Bacillati</taxon>
        <taxon>Actinomycetota</taxon>
        <taxon>Actinomycetes</taxon>
        <taxon>Pseudonocardiales</taxon>
        <taxon>Pseudonocardiaceae</taxon>
        <taxon>Pseudonocardia</taxon>
    </lineage>
</organism>
<comment type="caution">
    <text evidence="2">The sequence shown here is derived from an EMBL/GenBank/DDBJ whole genome shotgun (WGS) entry which is preliminary data.</text>
</comment>
<proteinExistence type="predicted"/>
<dbReference type="Proteomes" id="UP000820669">
    <property type="component" value="Unassembled WGS sequence"/>
</dbReference>
<accession>A0ABX1SBG8</accession>
<evidence type="ECO:0000313" key="3">
    <source>
        <dbReference type="Proteomes" id="UP000820669"/>
    </source>
</evidence>